<dbReference type="PANTHER" id="PTHR33053">
    <property type="entry name" value="PROTEIN, PUTATIVE-RELATED"/>
    <property type="match status" value="1"/>
</dbReference>
<dbReference type="EnsemblMetazoa" id="ENSAATROPT014832">
    <property type="protein sequence ID" value="ENSAATROPP013469"/>
    <property type="gene ID" value="ENSAATROPG012036"/>
</dbReference>
<evidence type="ECO:0000313" key="1">
    <source>
        <dbReference type="EnsemblMetazoa" id="ENSAATROPP013469"/>
    </source>
</evidence>
<keyword evidence="2" id="KW-1185">Reference proteome</keyword>
<name>A0AAG5DRP2_ANOAO</name>
<proteinExistence type="predicted"/>
<organism evidence="1 2">
    <name type="scientific">Anopheles atroparvus</name>
    <name type="common">European mosquito</name>
    <dbReference type="NCBI Taxonomy" id="41427"/>
    <lineage>
        <taxon>Eukaryota</taxon>
        <taxon>Metazoa</taxon>
        <taxon>Ecdysozoa</taxon>
        <taxon>Arthropoda</taxon>
        <taxon>Hexapoda</taxon>
        <taxon>Insecta</taxon>
        <taxon>Pterygota</taxon>
        <taxon>Neoptera</taxon>
        <taxon>Endopterygota</taxon>
        <taxon>Diptera</taxon>
        <taxon>Nematocera</taxon>
        <taxon>Culicoidea</taxon>
        <taxon>Culicidae</taxon>
        <taxon>Anophelinae</taxon>
        <taxon>Anopheles</taxon>
    </lineage>
</organism>
<accession>A0AAG5DRP2</accession>
<evidence type="ECO:0000313" key="2">
    <source>
        <dbReference type="Proteomes" id="UP000075880"/>
    </source>
</evidence>
<dbReference type="Proteomes" id="UP000075880">
    <property type="component" value="Unassembled WGS sequence"/>
</dbReference>
<reference evidence="1" key="1">
    <citation type="submission" date="2024-04" db="UniProtKB">
        <authorList>
            <consortium name="EnsemblMetazoa"/>
        </authorList>
    </citation>
    <scope>IDENTIFICATION</scope>
    <source>
        <strain evidence="1">EBRO</strain>
    </source>
</reference>
<dbReference type="PANTHER" id="PTHR33053:SF9">
    <property type="entry name" value="AGAP000105-PA"/>
    <property type="match status" value="1"/>
</dbReference>
<dbReference type="AlphaFoldDB" id="A0AAG5DRP2"/>
<sequence>MLVELFLLPNAPIMTAAIFCGTKKPESNEEYLRPLVKEINALIVRGIIINGEHIAIKMRSIVADTPARAFIKGVTGHNGYNGCLKCTVEGVYHSAGRTMTFPGINAAKRTDHGFRSGVYSGHHKTTTPLLDVLNFDIIEDVIVSDRLHLIDLGVMKRLVVAWRDGTQMQTHWLPEDCKEISAMLRKIELPIEIHRKLRPIKFAKFWKGSEYASFLQYASIVVLKEQIPYDAYNHFLLLYCGVTLLSSESFKKNGRLLESFSDDSCKTMGGFMVHNMWAVMCTTFSM</sequence>
<protein>
    <submittedName>
        <fullName evidence="1">Uncharacterized protein</fullName>
    </submittedName>
</protein>